<keyword evidence="13" id="KW-1185">Reference proteome</keyword>
<feature type="transmembrane region" description="Helical" evidence="10">
    <location>
        <begin position="489"/>
        <end position="511"/>
    </location>
</feature>
<comment type="caution">
    <text evidence="12">The sequence shown here is derived from an EMBL/GenBank/DDBJ whole genome shotgun (WGS) entry which is preliminary data.</text>
</comment>
<comment type="similarity">
    <text evidence="9">Belongs to the G-protein coupled receptor 1 family.</text>
</comment>
<feature type="transmembrane region" description="Helical" evidence="10">
    <location>
        <begin position="96"/>
        <end position="117"/>
    </location>
</feature>
<keyword evidence="5 9" id="KW-0297">G-protein coupled receptor</keyword>
<evidence type="ECO:0000256" key="9">
    <source>
        <dbReference type="RuleBase" id="RU000688"/>
    </source>
</evidence>
<organism evidence="12 13">
    <name type="scientific">Schistosoma japonicum</name>
    <name type="common">Blood fluke</name>
    <dbReference type="NCBI Taxonomy" id="6182"/>
    <lineage>
        <taxon>Eukaryota</taxon>
        <taxon>Metazoa</taxon>
        <taxon>Spiralia</taxon>
        <taxon>Lophotrochozoa</taxon>
        <taxon>Platyhelminthes</taxon>
        <taxon>Trematoda</taxon>
        <taxon>Digenea</taxon>
        <taxon>Strigeidida</taxon>
        <taxon>Schistosomatoidea</taxon>
        <taxon>Schistosomatidae</taxon>
        <taxon>Schistosoma</taxon>
    </lineage>
</organism>
<dbReference type="InterPro" id="IPR017452">
    <property type="entry name" value="GPCR_Rhodpsn_7TM"/>
</dbReference>
<feature type="transmembrane region" description="Helical" evidence="10">
    <location>
        <begin position="61"/>
        <end position="84"/>
    </location>
</feature>
<evidence type="ECO:0000256" key="5">
    <source>
        <dbReference type="ARBA" id="ARBA00023040"/>
    </source>
</evidence>
<proteinExistence type="inferred from homology"/>
<evidence type="ECO:0000256" key="8">
    <source>
        <dbReference type="ARBA" id="ARBA00023224"/>
    </source>
</evidence>
<dbReference type="InterPro" id="IPR000276">
    <property type="entry name" value="GPCR_Rhodpsn"/>
</dbReference>
<sequence length="527" mass="61349">MNQLFYQDNRLDKNVYALKACRNTSLCLLITNNPSFINNLVNLTNITSTMISDWRLALNKFIITLQIISAIIIFFRNLLVISAVATTKELSRVTDLYIVSLAVADILVAVLILPLFIIRQNVGYWPYKSHELCSIWLNFNICLSLASIFNLCCISVDRYVAINYPIKYFSKRNRHTALAMISCAWALSLLATLPPLFGDQHHTGIRCCYIRSDMGYRFLTGTIAFIIPFLLIGFIYTRIFWVIRRRLNKMKDGKFSSFLKKHENQSITYVFNQNNFYKHLLRGMINYFTLGRLKRYWLCTLNECHPKSCAVYNFNKKHRKGTINKLPRQITSVSVFNNRSVQSDPEKVCAKSDEMHRSVKVISYLVMFEEHTQYTGICSPQTINEKENKFWTDSLQIDNKVLDITVKDQLTDNHLFSTSEKQSLQTKSKDSNMHINTHYYRRGRLTFTREQKTVKTVAAIVCCFILCWLPFAILYLFEGMCECLLSENIYMATGWAAYLNSMCNPFIYAICNKQYSKAFKRLLQIEK</sequence>
<accession>A0A4Z2DNW0</accession>
<keyword evidence="4 10" id="KW-1133">Transmembrane helix</keyword>
<keyword evidence="3 9" id="KW-0812">Transmembrane</keyword>
<feature type="transmembrane region" description="Helical" evidence="10">
    <location>
        <begin position="137"/>
        <end position="156"/>
    </location>
</feature>
<keyword evidence="6 10" id="KW-0472">Membrane</keyword>
<protein>
    <submittedName>
        <fullName evidence="12">Octopamine receptor</fullName>
    </submittedName>
</protein>
<reference evidence="12 13" key="1">
    <citation type="submission" date="2019-03" db="EMBL/GenBank/DDBJ databases">
        <title>An improved genome assembly of the fluke Schistosoma japonicum.</title>
        <authorList>
            <person name="Hu W."/>
            <person name="Luo F."/>
            <person name="Yin M."/>
            <person name="Mo X."/>
            <person name="Sun C."/>
            <person name="Wu Q."/>
            <person name="Zhu B."/>
            <person name="Xiang M."/>
            <person name="Wang J."/>
            <person name="Wang Y."/>
            <person name="Zhang T."/>
            <person name="Xu B."/>
            <person name="Zheng H."/>
            <person name="Feng Z."/>
        </authorList>
    </citation>
    <scope>NUCLEOTIDE SEQUENCE [LARGE SCALE GENOMIC DNA]</scope>
    <source>
        <strain evidence="12">HuSjv2</strain>
        <tissue evidence="12">Worms</tissue>
    </source>
</reference>
<evidence type="ECO:0000256" key="7">
    <source>
        <dbReference type="ARBA" id="ARBA00023170"/>
    </source>
</evidence>
<evidence type="ECO:0000256" key="2">
    <source>
        <dbReference type="ARBA" id="ARBA00022475"/>
    </source>
</evidence>
<evidence type="ECO:0000256" key="1">
    <source>
        <dbReference type="ARBA" id="ARBA00004651"/>
    </source>
</evidence>
<dbReference type="STRING" id="6182.A0A4Z2DNW0"/>
<dbReference type="Proteomes" id="UP000311919">
    <property type="component" value="Unassembled WGS sequence"/>
</dbReference>
<dbReference type="PROSITE" id="PS00237">
    <property type="entry name" value="G_PROTEIN_RECEP_F1_1"/>
    <property type="match status" value="1"/>
</dbReference>
<dbReference type="OrthoDB" id="6358729at2759"/>
<evidence type="ECO:0000256" key="4">
    <source>
        <dbReference type="ARBA" id="ARBA00022989"/>
    </source>
</evidence>
<dbReference type="PROSITE" id="PS50262">
    <property type="entry name" value="G_PROTEIN_RECEP_F1_2"/>
    <property type="match status" value="1"/>
</dbReference>
<dbReference type="Pfam" id="PF00001">
    <property type="entry name" value="7tm_1"/>
    <property type="match status" value="1"/>
</dbReference>
<dbReference type="SUPFAM" id="SSF81321">
    <property type="entry name" value="Family A G protein-coupled receptor-like"/>
    <property type="match status" value="1"/>
</dbReference>
<dbReference type="PRINTS" id="PR00237">
    <property type="entry name" value="GPCRRHODOPSN"/>
</dbReference>
<dbReference type="Gene3D" id="1.20.1070.10">
    <property type="entry name" value="Rhodopsin 7-helix transmembrane proteins"/>
    <property type="match status" value="2"/>
</dbReference>
<dbReference type="AlphaFoldDB" id="A0A4Z2DNW0"/>
<feature type="transmembrane region" description="Helical" evidence="10">
    <location>
        <begin position="177"/>
        <end position="198"/>
    </location>
</feature>
<evidence type="ECO:0000256" key="10">
    <source>
        <dbReference type="SAM" id="Phobius"/>
    </source>
</evidence>
<keyword evidence="8 9" id="KW-0807">Transducer</keyword>
<feature type="transmembrane region" description="Helical" evidence="10">
    <location>
        <begin position="457"/>
        <end position="477"/>
    </location>
</feature>
<evidence type="ECO:0000313" key="12">
    <source>
        <dbReference type="EMBL" id="TNN18215.1"/>
    </source>
</evidence>
<dbReference type="EMBL" id="SKCS01000082">
    <property type="protein sequence ID" value="TNN18215.1"/>
    <property type="molecule type" value="Genomic_DNA"/>
</dbReference>
<evidence type="ECO:0000256" key="3">
    <source>
        <dbReference type="ARBA" id="ARBA00022692"/>
    </source>
</evidence>
<evidence type="ECO:0000256" key="6">
    <source>
        <dbReference type="ARBA" id="ARBA00023136"/>
    </source>
</evidence>
<evidence type="ECO:0000313" key="13">
    <source>
        <dbReference type="Proteomes" id="UP000311919"/>
    </source>
</evidence>
<keyword evidence="7 9" id="KW-0675">Receptor</keyword>
<evidence type="ECO:0000259" key="11">
    <source>
        <dbReference type="PROSITE" id="PS50262"/>
    </source>
</evidence>
<gene>
    <name evidence="12" type="ORF">EWB00_010557</name>
</gene>
<dbReference type="PANTHER" id="PTHR24248">
    <property type="entry name" value="ADRENERGIC RECEPTOR-RELATED G-PROTEIN COUPLED RECEPTOR"/>
    <property type="match status" value="1"/>
</dbReference>
<name>A0A4Z2DNW0_SCHJA</name>
<dbReference type="GO" id="GO:0004930">
    <property type="term" value="F:G protein-coupled receptor activity"/>
    <property type="evidence" value="ECO:0007669"/>
    <property type="project" value="UniProtKB-KW"/>
</dbReference>
<feature type="domain" description="G-protein coupled receptors family 1 profile" evidence="11">
    <location>
        <begin position="76"/>
        <end position="508"/>
    </location>
</feature>
<feature type="transmembrane region" description="Helical" evidence="10">
    <location>
        <begin position="218"/>
        <end position="241"/>
    </location>
</feature>
<dbReference type="GO" id="GO:0005886">
    <property type="term" value="C:plasma membrane"/>
    <property type="evidence" value="ECO:0007669"/>
    <property type="project" value="UniProtKB-SubCell"/>
</dbReference>
<keyword evidence="2" id="KW-1003">Cell membrane</keyword>
<comment type="subcellular location">
    <subcellularLocation>
        <location evidence="1">Cell membrane</location>
        <topology evidence="1">Multi-pass membrane protein</topology>
    </subcellularLocation>
</comment>